<keyword evidence="1" id="KW-1133">Transmembrane helix</keyword>
<keyword evidence="1" id="KW-0472">Membrane</keyword>
<dbReference type="InterPro" id="IPR021008">
    <property type="entry name" value="DltX"/>
</dbReference>
<protein>
    <recommendedName>
        <fullName evidence="4">Teichoic acid D-Ala incorporation-associated protein DltX</fullName>
    </recommendedName>
</protein>
<proteinExistence type="predicted"/>
<evidence type="ECO:0008006" key="4">
    <source>
        <dbReference type="Google" id="ProtNLM"/>
    </source>
</evidence>
<sequence>MTDKQKEIIKFIGKSVFYAAILLAMIYLYGYLKSSGGGFIYNDF</sequence>
<feature type="transmembrane region" description="Helical" evidence="1">
    <location>
        <begin position="12"/>
        <end position="32"/>
    </location>
</feature>
<reference evidence="3" key="1">
    <citation type="submission" date="2017-02" db="EMBL/GenBank/DDBJ databases">
        <authorList>
            <person name="Dridi B."/>
        </authorList>
    </citation>
    <scope>NUCLEOTIDE SEQUENCE [LARGE SCALE GENOMIC DNA]</scope>
    <source>
        <strain evidence="3">bH819</strain>
    </source>
</reference>
<keyword evidence="3" id="KW-1185">Reference proteome</keyword>
<accession>A0A1X6WQ27</accession>
<dbReference type="RefSeq" id="WP_256958445.1">
    <property type="nucleotide sequence ID" value="NZ_FWFD01000015.1"/>
</dbReference>
<keyword evidence="1" id="KW-0812">Transmembrane</keyword>
<dbReference type="AlphaFoldDB" id="A0A1X6WQ27"/>
<dbReference type="Proteomes" id="UP000195918">
    <property type="component" value="Unassembled WGS sequence"/>
</dbReference>
<evidence type="ECO:0000313" key="2">
    <source>
        <dbReference type="EMBL" id="SLM86342.1"/>
    </source>
</evidence>
<organism evidence="2 3">
    <name type="scientific">Vagococcus fluvialis bH819</name>
    <dbReference type="NCBI Taxonomy" id="1255619"/>
    <lineage>
        <taxon>Bacteria</taxon>
        <taxon>Bacillati</taxon>
        <taxon>Bacillota</taxon>
        <taxon>Bacilli</taxon>
        <taxon>Lactobacillales</taxon>
        <taxon>Enterococcaceae</taxon>
        <taxon>Vagococcus</taxon>
    </lineage>
</organism>
<dbReference type="Pfam" id="PF12459">
    <property type="entry name" value="DltX"/>
    <property type="match status" value="1"/>
</dbReference>
<gene>
    <name evidence="2" type="ORF">FM121_09645</name>
</gene>
<name>A0A1X6WQ27_9ENTE</name>
<evidence type="ECO:0000256" key="1">
    <source>
        <dbReference type="SAM" id="Phobius"/>
    </source>
</evidence>
<evidence type="ECO:0000313" key="3">
    <source>
        <dbReference type="Proteomes" id="UP000195918"/>
    </source>
</evidence>
<dbReference type="EMBL" id="FWFD01000015">
    <property type="protein sequence ID" value="SLM86342.1"/>
    <property type="molecule type" value="Genomic_DNA"/>
</dbReference>